<keyword evidence="3" id="KW-1185">Reference proteome</keyword>
<evidence type="ECO:0000313" key="3">
    <source>
        <dbReference type="Proteomes" id="UP001500893"/>
    </source>
</evidence>
<accession>A0ABP6N209</accession>
<sequence length="132" mass="14050">MEVQPGDRISADPTAYILTIDNLASPGQRRPLTKRASAARSGSAEIIVERPTVTPFGATWPRPLNVQFSYVTVDGALLASYGTLAMRGRQDDKRIVYAPSPAVTDSGGYSDFALSSHAGETPPATPTISRTE</sequence>
<dbReference type="RefSeq" id="WP_345048833.1">
    <property type="nucleotide sequence ID" value="NZ_BAAAVM010000024.1"/>
</dbReference>
<evidence type="ECO:0000313" key="2">
    <source>
        <dbReference type="EMBL" id="GAA3133966.1"/>
    </source>
</evidence>
<protein>
    <submittedName>
        <fullName evidence="2">Uncharacterized protein</fullName>
    </submittedName>
</protein>
<comment type="caution">
    <text evidence="2">The sequence shown here is derived from an EMBL/GenBank/DDBJ whole genome shotgun (WGS) entry which is preliminary data.</text>
</comment>
<reference evidence="3" key="1">
    <citation type="journal article" date="2019" name="Int. J. Syst. Evol. Microbiol.">
        <title>The Global Catalogue of Microorganisms (GCM) 10K type strain sequencing project: providing services to taxonomists for standard genome sequencing and annotation.</title>
        <authorList>
            <consortium name="The Broad Institute Genomics Platform"/>
            <consortium name="The Broad Institute Genome Sequencing Center for Infectious Disease"/>
            <person name="Wu L."/>
            <person name="Ma J."/>
        </authorList>
    </citation>
    <scope>NUCLEOTIDE SEQUENCE [LARGE SCALE GENOMIC DNA]</scope>
    <source>
        <strain evidence="3">JCM 11574</strain>
    </source>
</reference>
<gene>
    <name evidence="2" type="ORF">GCM10010521_19690</name>
</gene>
<feature type="region of interest" description="Disordered" evidence="1">
    <location>
        <begin position="103"/>
        <end position="132"/>
    </location>
</feature>
<evidence type="ECO:0000256" key="1">
    <source>
        <dbReference type="SAM" id="MobiDB-lite"/>
    </source>
</evidence>
<organism evidence="2 3">
    <name type="scientific">Streptomyces rameus</name>
    <dbReference type="NCBI Taxonomy" id="68261"/>
    <lineage>
        <taxon>Bacteria</taxon>
        <taxon>Bacillati</taxon>
        <taxon>Actinomycetota</taxon>
        <taxon>Actinomycetes</taxon>
        <taxon>Kitasatosporales</taxon>
        <taxon>Streptomycetaceae</taxon>
        <taxon>Streptomyces</taxon>
    </lineage>
</organism>
<name>A0ABP6N209_9ACTN</name>
<proteinExistence type="predicted"/>
<dbReference type="Proteomes" id="UP001500893">
    <property type="component" value="Unassembled WGS sequence"/>
</dbReference>
<dbReference type="EMBL" id="BAAAVM010000024">
    <property type="protein sequence ID" value="GAA3133966.1"/>
    <property type="molecule type" value="Genomic_DNA"/>
</dbReference>